<feature type="region of interest" description="Disordered" evidence="10">
    <location>
        <begin position="1"/>
        <end position="35"/>
    </location>
</feature>
<evidence type="ECO:0000256" key="5">
    <source>
        <dbReference type="ARBA" id="ARBA00011427"/>
    </source>
</evidence>
<evidence type="ECO:0000256" key="8">
    <source>
        <dbReference type="ARBA" id="ARBA00022490"/>
    </source>
</evidence>
<evidence type="ECO:0000256" key="9">
    <source>
        <dbReference type="ARBA" id="ARBA00023242"/>
    </source>
</evidence>
<comment type="subunit">
    <text evidence="5">May form a complex with LTO1.</text>
</comment>
<keyword evidence="9" id="KW-0539">Nucleus</keyword>
<comment type="similarity">
    <text evidence="4">Belongs to the YAE1 family.</text>
</comment>
<protein>
    <recommendedName>
        <fullName evidence="7">Protein YAE1</fullName>
    </recommendedName>
    <alternativeName>
        <fullName evidence="6">Protein yae1</fullName>
    </alternativeName>
</protein>
<evidence type="ECO:0000256" key="3">
    <source>
        <dbReference type="ARBA" id="ARBA00004496"/>
    </source>
</evidence>
<dbReference type="AlphaFoldDB" id="A0AB34KS15"/>
<dbReference type="EMBL" id="JAAQHG020000016">
    <property type="protein sequence ID" value="KAL1585949.1"/>
    <property type="molecule type" value="Genomic_DNA"/>
</dbReference>
<proteinExistence type="inferred from homology"/>
<evidence type="ECO:0000256" key="7">
    <source>
        <dbReference type="ARBA" id="ARBA00018400"/>
    </source>
</evidence>
<dbReference type="GO" id="GO:0005634">
    <property type="term" value="C:nucleus"/>
    <property type="evidence" value="ECO:0007669"/>
    <property type="project" value="UniProtKB-SubCell"/>
</dbReference>
<dbReference type="Pfam" id="PF09811">
    <property type="entry name" value="Yae1_N"/>
    <property type="match status" value="1"/>
</dbReference>
<dbReference type="GO" id="GO:0005737">
    <property type="term" value="C:cytoplasm"/>
    <property type="evidence" value="ECO:0007669"/>
    <property type="project" value="UniProtKB-SubCell"/>
</dbReference>
<evidence type="ECO:0000256" key="4">
    <source>
        <dbReference type="ARBA" id="ARBA00007096"/>
    </source>
</evidence>
<evidence type="ECO:0000256" key="2">
    <source>
        <dbReference type="ARBA" id="ARBA00004123"/>
    </source>
</evidence>
<keyword evidence="13" id="KW-1185">Reference proteome</keyword>
<accession>A0AB34KS15</accession>
<name>A0AB34KS15_9PEZI</name>
<feature type="domain" description="Essential protein Yae1 N-terminal" evidence="11">
    <location>
        <begin position="61"/>
        <end position="98"/>
    </location>
</feature>
<keyword evidence="8" id="KW-0963">Cytoplasm</keyword>
<dbReference type="InterPro" id="IPR019191">
    <property type="entry name" value="Essential_protein_Yae1_N"/>
</dbReference>
<evidence type="ECO:0000256" key="1">
    <source>
        <dbReference type="ARBA" id="ARBA00003836"/>
    </source>
</evidence>
<gene>
    <name evidence="12" type="ORF">WHR41_04896</name>
</gene>
<organism evidence="12 13">
    <name type="scientific">Cladosporium halotolerans</name>
    <dbReference type="NCBI Taxonomy" id="1052096"/>
    <lineage>
        <taxon>Eukaryota</taxon>
        <taxon>Fungi</taxon>
        <taxon>Dikarya</taxon>
        <taxon>Ascomycota</taxon>
        <taxon>Pezizomycotina</taxon>
        <taxon>Dothideomycetes</taxon>
        <taxon>Dothideomycetidae</taxon>
        <taxon>Cladosporiales</taxon>
        <taxon>Cladosporiaceae</taxon>
        <taxon>Cladosporium</taxon>
    </lineage>
</organism>
<evidence type="ECO:0000259" key="11">
    <source>
        <dbReference type="Pfam" id="PF09811"/>
    </source>
</evidence>
<dbReference type="GeneID" id="96006340"/>
<comment type="caution">
    <text evidence="12">The sequence shown here is derived from an EMBL/GenBank/DDBJ whole genome shotgun (WGS) entry which is preliminary data.</text>
</comment>
<sequence>MSAVQQEQPSHNNDLFDDVFGSAPASPQLSGARDEELALERGNVDEVSDIPRLRSRHVTEGYREGIAESKEKYIQAGFDEGYSLGAEIGLKAGWCLGVLEGICKALERTRADGIKNDQKMLDHGAEPAELLKQAQEALQMQKLFDPAYFGSDGIWLYDVPGVEDETTFRDVALAHPALSPWIDTAMTTADRFGLVIA</sequence>
<comment type="subcellular location">
    <subcellularLocation>
        <location evidence="3">Cytoplasm</location>
    </subcellularLocation>
    <subcellularLocation>
        <location evidence="2">Nucleus</location>
    </subcellularLocation>
</comment>
<comment type="function">
    <text evidence="1">The complex LTO1:YAE1 may function as a target specific adapter that probably recruits apo-RPLI1 to the cytosolic iron-sulfur protein assembly (CIA) complex machinery. May be required for biogenesis of the large ribosomal subunit and initiation of translation.</text>
</comment>
<evidence type="ECO:0000256" key="6">
    <source>
        <dbReference type="ARBA" id="ARBA00017286"/>
    </source>
</evidence>
<evidence type="ECO:0000313" key="12">
    <source>
        <dbReference type="EMBL" id="KAL1585949.1"/>
    </source>
</evidence>
<evidence type="ECO:0000313" key="13">
    <source>
        <dbReference type="Proteomes" id="UP000803884"/>
    </source>
</evidence>
<dbReference type="PANTHER" id="PTHR18829">
    <property type="entry name" value="PROTEIN YAE1 HOMOLOG"/>
    <property type="match status" value="1"/>
</dbReference>
<evidence type="ECO:0000256" key="10">
    <source>
        <dbReference type="SAM" id="MobiDB-lite"/>
    </source>
</evidence>
<dbReference type="PANTHER" id="PTHR18829:SF0">
    <property type="entry name" value="PROTEIN YAE1 HOMOLOG"/>
    <property type="match status" value="1"/>
</dbReference>
<dbReference type="RefSeq" id="XP_069229054.1">
    <property type="nucleotide sequence ID" value="XM_069373502.1"/>
</dbReference>
<dbReference type="Proteomes" id="UP000803884">
    <property type="component" value="Unassembled WGS sequence"/>
</dbReference>
<dbReference type="InterPro" id="IPR038881">
    <property type="entry name" value="Yae1-like"/>
</dbReference>
<feature type="compositionally biased region" description="Polar residues" evidence="10">
    <location>
        <begin position="1"/>
        <end position="13"/>
    </location>
</feature>
<reference evidence="12 13" key="1">
    <citation type="journal article" date="2020" name="Microbiol. Resour. Announc.">
        <title>Draft Genome Sequence of a Cladosporium Species Isolated from the Mesophotic Ascidian Didemnum maculosum.</title>
        <authorList>
            <person name="Gioti A."/>
            <person name="Siaperas R."/>
            <person name="Nikolaivits E."/>
            <person name="Le Goff G."/>
            <person name="Ouazzani J."/>
            <person name="Kotoulas G."/>
            <person name="Topakas E."/>
        </authorList>
    </citation>
    <scope>NUCLEOTIDE SEQUENCE [LARGE SCALE GENOMIC DNA]</scope>
    <source>
        <strain evidence="12 13">TM138-S3</strain>
    </source>
</reference>